<dbReference type="Proteomes" id="UP001217089">
    <property type="component" value="Unassembled WGS sequence"/>
</dbReference>
<gene>
    <name evidence="2" type="ORF">KUTeg_018241</name>
</gene>
<dbReference type="EMBL" id="JARBDR010000903">
    <property type="protein sequence ID" value="KAJ8304658.1"/>
    <property type="molecule type" value="Genomic_DNA"/>
</dbReference>
<evidence type="ECO:0000313" key="3">
    <source>
        <dbReference type="Proteomes" id="UP001217089"/>
    </source>
</evidence>
<dbReference type="Pfam" id="PF10572">
    <property type="entry name" value="UPF0556"/>
    <property type="match status" value="1"/>
</dbReference>
<feature type="chain" id="PRO_5045362500" evidence="1">
    <location>
        <begin position="25"/>
        <end position="170"/>
    </location>
</feature>
<dbReference type="PANTHER" id="PTHR31230:SF1">
    <property type="entry name" value="MYELOID-DERIVED GROWTH FACTOR"/>
    <property type="match status" value="1"/>
</dbReference>
<keyword evidence="3" id="KW-1185">Reference proteome</keyword>
<dbReference type="InterPro" id="IPR018887">
    <property type="entry name" value="MYDGF"/>
</dbReference>
<reference evidence="2 3" key="1">
    <citation type="submission" date="2022-12" db="EMBL/GenBank/DDBJ databases">
        <title>Chromosome-level genome of Tegillarca granosa.</title>
        <authorList>
            <person name="Kim J."/>
        </authorList>
    </citation>
    <scope>NUCLEOTIDE SEQUENCE [LARGE SCALE GENOMIC DNA]</scope>
    <source>
        <strain evidence="2">Teg-2019</strain>
        <tissue evidence="2">Adductor muscle</tissue>
    </source>
</reference>
<name>A0ABQ9EHA3_TEGGR</name>
<proteinExistence type="predicted"/>
<accession>A0ABQ9EHA3</accession>
<dbReference type="PANTHER" id="PTHR31230">
    <property type="entry name" value="MYELOID-DERIVED GROWTH FACTOR MYDGF"/>
    <property type="match status" value="1"/>
</dbReference>
<evidence type="ECO:0000313" key="2">
    <source>
        <dbReference type="EMBL" id="KAJ8304658.1"/>
    </source>
</evidence>
<feature type="signal peptide" evidence="1">
    <location>
        <begin position="1"/>
        <end position="24"/>
    </location>
</feature>
<evidence type="ECO:0000256" key="1">
    <source>
        <dbReference type="SAM" id="SignalP"/>
    </source>
</evidence>
<keyword evidence="1" id="KW-0732">Signal</keyword>
<protein>
    <submittedName>
        <fullName evidence="2">Uncharacterized protein</fullName>
    </submittedName>
</protein>
<organism evidence="2 3">
    <name type="scientific">Tegillarca granosa</name>
    <name type="common">Malaysian cockle</name>
    <name type="synonym">Anadara granosa</name>
    <dbReference type="NCBI Taxonomy" id="220873"/>
    <lineage>
        <taxon>Eukaryota</taxon>
        <taxon>Metazoa</taxon>
        <taxon>Spiralia</taxon>
        <taxon>Lophotrochozoa</taxon>
        <taxon>Mollusca</taxon>
        <taxon>Bivalvia</taxon>
        <taxon>Autobranchia</taxon>
        <taxon>Pteriomorphia</taxon>
        <taxon>Arcoida</taxon>
        <taxon>Arcoidea</taxon>
        <taxon>Arcidae</taxon>
        <taxon>Tegillarca</taxon>
    </lineage>
</organism>
<sequence length="170" mass="19435">MCNKIFILFQIFIYLFLTVNCKLAQEDTEETTECDIKPENTPLSCEKELDDIDCIFDYVAAGGTNEMWSLKMSRNFEESTGKYKYTCTVERETHGKMGTPSYLFFAKFKMRIEGAEVEGGEAFGEKMKSLKPKEYKLDKNSISSVDGQFSSVLDKVTLTAVKKDEDKEEL</sequence>
<comment type="caution">
    <text evidence="2">The sequence shown here is derived from an EMBL/GenBank/DDBJ whole genome shotgun (WGS) entry which is preliminary data.</text>
</comment>